<comment type="caution">
    <text evidence="1">The sequence shown here is derived from an EMBL/GenBank/DDBJ whole genome shotgun (WGS) entry which is preliminary data.</text>
</comment>
<gene>
    <name evidence="1" type="ORF">J2Z64_002245</name>
</gene>
<keyword evidence="2" id="KW-1185">Reference proteome</keyword>
<dbReference type="OrthoDB" id="2680078at2"/>
<sequence length="232" mass="24956">MQADNLTGGQELLCINTEKVYDWILNEATFDLSLADLELPVNPATGAQLECADIDIDTVTCTVGPTAVDPIVILDRVDQQFVIDGAQVTLQLVNIRKNFEVTIFVDLIPELGGATVEVGTAEFTRCEQVILCAPEGTDVNVTYTDLDCFVCTAICDTTTTATPDELDVTVTVRLCQSIQSVFDVTLEIVADFCQPRDILPIPPCPAPTIPPQCPVVFPSTPTPSPAVHGDKC</sequence>
<dbReference type="AlphaFoldDB" id="A0A9X0YVC0"/>
<proteinExistence type="predicted"/>
<reference evidence="1" key="1">
    <citation type="submission" date="2021-03" db="EMBL/GenBank/DDBJ databases">
        <title>Genomic Encyclopedia of Type Strains, Phase IV (KMG-IV): sequencing the most valuable type-strain genomes for metagenomic binning, comparative biology and taxonomic classification.</title>
        <authorList>
            <person name="Goeker M."/>
        </authorList>
    </citation>
    <scope>NUCLEOTIDE SEQUENCE</scope>
    <source>
        <strain evidence="1">DSM 107338</strain>
    </source>
</reference>
<dbReference type="EMBL" id="JAGGMB010000006">
    <property type="protein sequence ID" value="MBP2077990.1"/>
    <property type="molecule type" value="Genomic_DNA"/>
</dbReference>
<accession>A0A9X0YVC0</accession>
<evidence type="ECO:0000313" key="2">
    <source>
        <dbReference type="Proteomes" id="UP001138793"/>
    </source>
</evidence>
<dbReference type="RefSeq" id="WP_149473776.1">
    <property type="nucleotide sequence ID" value="NZ_JAGGMB010000006.1"/>
</dbReference>
<dbReference type="Proteomes" id="UP001138793">
    <property type="component" value="Unassembled WGS sequence"/>
</dbReference>
<protein>
    <submittedName>
        <fullName evidence="1">Uncharacterized protein</fullName>
    </submittedName>
</protein>
<name>A0A9X0YVC0_9BACI</name>
<evidence type="ECO:0000313" key="1">
    <source>
        <dbReference type="EMBL" id="MBP2077990.1"/>
    </source>
</evidence>
<organism evidence="1 2">
    <name type="scientific">Oceanobacillus polygoni</name>
    <dbReference type="NCBI Taxonomy" id="1235259"/>
    <lineage>
        <taxon>Bacteria</taxon>
        <taxon>Bacillati</taxon>
        <taxon>Bacillota</taxon>
        <taxon>Bacilli</taxon>
        <taxon>Bacillales</taxon>
        <taxon>Bacillaceae</taxon>
        <taxon>Oceanobacillus</taxon>
    </lineage>
</organism>